<gene>
    <name evidence="4" type="ORF">DVA86_11990</name>
</gene>
<dbReference type="EMBL" id="CP031320">
    <property type="protein sequence ID" value="AXK33265.1"/>
    <property type="molecule type" value="Genomic_DNA"/>
</dbReference>
<keyword evidence="5" id="KW-1185">Reference proteome</keyword>
<dbReference type="Pfam" id="PF09851">
    <property type="entry name" value="SHOCT"/>
    <property type="match status" value="1"/>
</dbReference>
<feature type="domain" description="SHOCT" evidence="2">
    <location>
        <begin position="312"/>
        <end position="337"/>
    </location>
</feature>
<dbReference type="KEGG" id="sarm:DVA86_11990"/>
<feature type="domain" description="DUF4429" evidence="3">
    <location>
        <begin position="11"/>
        <end position="105"/>
    </location>
</feature>
<dbReference type="AlphaFoldDB" id="A0A345XNP9"/>
<dbReference type="RefSeq" id="WP_208878005.1">
    <property type="nucleotide sequence ID" value="NZ_CP031320.1"/>
</dbReference>
<reference evidence="4 5" key="1">
    <citation type="submission" date="2018-07" db="EMBL/GenBank/DDBJ databases">
        <title>Draft genome of the type strain Streptomyces armeniacus ATCC 15676.</title>
        <authorList>
            <person name="Labana P."/>
            <person name="Gosse J.T."/>
            <person name="Boddy C.N."/>
        </authorList>
    </citation>
    <scope>NUCLEOTIDE SEQUENCE [LARGE SCALE GENOMIC DNA]</scope>
    <source>
        <strain evidence="4 5">ATCC 15676</strain>
    </source>
</reference>
<name>A0A345XNP9_9ACTN</name>
<accession>A0A345XNP9</accession>
<evidence type="ECO:0000256" key="1">
    <source>
        <dbReference type="SAM" id="MobiDB-lite"/>
    </source>
</evidence>
<dbReference type="InterPro" id="IPR018649">
    <property type="entry name" value="SHOCT"/>
</dbReference>
<sequence length="341" mass="35242">MAEIIQRAGTWTFDGSTVRIVPGSWKGVHQLRRSLGEVAVPLTAVAGIAYEAGRKGGRLRLRLREGADPLAQVASGRLTDAADPYQLAVETDRAGVAEYFVDEVRNALLLEQVPDTPCDRYLLPGPSVPLTAAGTDGTASFDGERVQIEWNWLTEESKSSGGPRTLALRELAAVEWTPATGWENGSLRFRPKGTHATVKPQHDPNCLLLWGIRQARETGGSVLLAAAVTARLPHPAASGASGAPGAAGAETAPDAGADGGSPSVAAAGTGAGPALAPAKDGTPDRTDPACTGGAAGTAAGGGDDDHDRLLRRLRELGELHKSGVLTDDEFAAAKSAVLARF</sequence>
<evidence type="ECO:0000259" key="3">
    <source>
        <dbReference type="Pfam" id="PF14472"/>
    </source>
</evidence>
<dbReference type="InterPro" id="IPR027860">
    <property type="entry name" value="DUF4429"/>
</dbReference>
<proteinExistence type="predicted"/>
<dbReference type="Proteomes" id="UP000254425">
    <property type="component" value="Chromosome"/>
</dbReference>
<organism evidence="4 5">
    <name type="scientific">Streptomyces armeniacus</name>
    <dbReference type="NCBI Taxonomy" id="83291"/>
    <lineage>
        <taxon>Bacteria</taxon>
        <taxon>Bacillati</taxon>
        <taxon>Actinomycetota</taxon>
        <taxon>Actinomycetes</taxon>
        <taxon>Kitasatosporales</taxon>
        <taxon>Streptomycetaceae</taxon>
        <taxon>Streptomyces</taxon>
    </lineage>
</organism>
<feature type="compositionally biased region" description="Low complexity" evidence="1">
    <location>
        <begin position="236"/>
        <end position="278"/>
    </location>
</feature>
<feature type="region of interest" description="Disordered" evidence="1">
    <location>
        <begin position="235"/>
        <end position="305"/>
    </location>
</feature>
<feature type="domain" description="DUF4429" evidence="3">
    <location>
        <begin position="139"/>
        <end position="229"/>
    </location>
</feature>
<dbReference type="Pfam" id="PF14472">
    <property type="entry name" value="DUF4429"/>
    <property type="match status" value="2"/>
</dbReference>
<protein>
    <submittedName>
        <fullName evidence="4">DUF4429 domain-containing protein</fullName>
    </submittedName>
</protein>
<evidence type="ECO:0000259" key="2">
    <source>
        <dbReference type="Pfam" id="PF09851"/>
    </source>
</evidence>
<evidence type="ECO:0000313" key="5">
    <source>
        <dbReference type="Proteomes" id="UP000254425"/>
    </source>
</evidence>
<evidence type="ECO:0000313" key="4">
    <source>
        <dbReference type="EMBL" id="AXK33265.1"/>
    </source>
</evidence>